<keyword evidence="2 3" id="KW-0808">Transferase</keyword>
<sequence length="330" mass="38960">MHNSPNKKTKIIILVSGGCGNQMFSYAMYRYLQQQGKDVYLDLHLYDVCYEKAAHETYRLEKYFNLTRNQIAGFDECAQIMDIEHLYTLPQLIQKNMKWYRLVPIMIQKICRKTVLKKIPGLATLKSSHFIENESNKNFYLSNIVKDVYLEGLFQVYQPANQIRSILLQDFAFTHPLPTSIQQILEDINNSHSVSIHVRRGDYFTVPVYNFLAILTLQYYKNALQYLKSRFTDLRFFLFSNDMDWVKDHFTFLDNWVIVDTSNEAISDYYDLLLMSKSKHNIIANSSFSFWAAWLNQNPQKVVVVPEVWDKYNHTPDEICPPDWVRIPVK</sequence>
<dbReference type="AlphaFoldDB" id="A0A5M8P597"/>
<dbReference type="EMBL" id="SNRX01000001">
    <property type="protein sequence ID" value="KAA6303633.1"/>
    <property type="molecule type" value="Genomic_DNA"/>
</dbReference>
<evidence type="ECO:0000256" key="2">
    <source>
        <dbReference type="ARBA" id="ARBA00022679"/>
    </source>
</evidence>
<dbReference type="GO" id="GO:0016020">
    <property type="term" value="C:membrane"/>
    <property type="evidence" value="ECO:0007669"/>
    <property type="project" value="InterPro"/>
</dbReference>
<dbReference type="PANTHER" id="PTHR11927">
    <property type="entry name" value="GALACTOSIDE 2-L-FUCOSYLTRANSFERASE"/>
    <property type="match status" value="1"/>
</dbReference>
<dbReference type="Proteomes" id="UP000324575">
    <property type="component" value="Unassembled WGS sequence"/>
</dbReference>
<evidence type="ECO:0000313" key="4">
    <source>
        <dbReference type="Proteomes" id="UP000324575"/>
    </source>
</evidence>
<dbReference type="PANTHER" id="PTHR11927:SF9">
    <property type="entry name" value="L-FUCOSYLTRANSFERASE"/>
    <property type="match status" value="1"/>
</dbReference>
<evidence type="ECO:0000313" key="3">
    <source>
        <dbReference type="EMBL" id="KAA6303633.1"/>
    </source>
</evidence>
<accession>A0A5M8P597</accession>
<protein>
    <submittedName>
        <fullName evidence="3">O-antigen biosynthesis glycosyltransferase WbnK</fullName>
        <ecNumber evidence="3">2.4.1.308</ecNumber>
    </submittedName>
</protein>
<dbReference type="GO" id="GO:0005975">
    <property type="term" value="P:carbohydrate metabolic process"/>
    <property type="evidence" value="ECO:0007669"/>
    <property type="project" value="InterPro"/>
</dbReference>
<organism evidence="3 4">
    <name type="scientific">Candidatus Ordinivivax streblomastigis</name>
    <dbReference type="NCBI Taxonomy" id="2540710"/>
    <lineage>
        <taxon>Bacteria</taxon>
        <taxon>Pseudomonadati</taxon>
        <taxon>Bacteroidota</taxon>
        <taxon>Bacteroidia</taxon>
        <taxon>Bacteroidales</taxon>
        <taxon>Candidatus Ordinivivax</taxon>
    </lineage>
</organism>
<reference evidence="3 4" key="1">
    <citation type="submission" date="2019-03" db="EMBL/GenBank/DDBJ databases">
        <title>Single cell metagenomics reveals metabolic interactions within the superorganism composed of flagellate Streblomastix strix and complex community of Bacteroidetes bacteria on its surface.</title>
        <authorList>
            <person name="Treitli S.C."/>
            <person name="Kolisko M."/>
            <person name="Husnik F."/>
            <person name="Keeling P."/>
            <person name="Hampl V."/>
        </authorList>
    </citation>
    <scope>NUCLEOTIDE SEQUENCE [LARGE SCALE GENOMIC DNA]</scope>
    <source>
        <strain evidence="3">St1</strain>
    </source>
</reference>
<dbReference type="GO" id="GO:0008107">
    <property type="term" value="F:galactoside 2-alpha-L-fucosyltransferase activity"/>
    <property type="evidence" value="ECO:0007669"/>
    <property type="project" value="InterPro"/>
</dbReference>
<gene>
    <name evidence="3" type="ORF">EZS26_000184</name>
</gene>
<dbReference type="EC" id="2.4.1.308" evidence="3"/>
<name>A0A5M8P597_9BACT</name>
<dbReference type="CDD" id="cd11301">
    <property type="entry name" value="Fut1_Fut2_like"/>
    <property type="match status" value="1"/>
</dbReference>
<dbReference type="Gene3D" id="3.40.50.11350">
    <property type="match status" value="1"/>
</dbReference>
<comment type="caution">
    <text evidence="3">The sequence shown here is derived from an EMBL/GenBank/DDBJ whole genome shotgun (WGS) entry which is preliminary data.</text>
</comment>
<proteinExistence type="predicted"/>
<dbReference type="Pfam" id="PF01531">
    <property type="entry name" value="Glyco_transf_11"/>
    <property type="match status" value="1"/>
</dbReference>
<evidence type="ECO:0000256" key="1">
    <source>
        <dbReference type="ARBA" id="ARBA00022676"/>
    </source>
</evidence>
<keyword evidence="1 3" id="KW-0328">Glycosyltransferase</keyword>
<dbReference type="InterPro" id="IPR002516">
    <property type="entry name" value="Glyco_trans_11"/>
</dbReference>